<reference evidence="2" key="2">
    <citation type="journal article" date="2015" name="Data Brief">
        <title>Shoot transcriptome of the giant reed, Arundo donax.</title>
        <authorList>
            <person name="Barrero R.A."/>
            <person name="Guerrero F.D."/>
            <person name="Moolhuijzen P."/>
            <person name="Goolsby J.A."/>
            <person name="Tidwell J."/>
            <person name="Bellgard S.E."/>
            <person name="Bellgard M.I."/>
        </authorList>
    </citation>
    <scope>NUCLEOTIDE SEQUENCE</scope>
    <source>
        <tissue evidence="2">Shoot tissue taken approximately 20 cm above the soil surface</tissue>
    </source>
</reference>
<sequence length="91" mass="9890">MCRRRRLPSAWSSLSLGWRDPGGKETWSGCCGSEAAGLRAGVHDAIEGRRLTDLAQPTPVPHPRIRLRDDGERAARRPYVDGEPNGAGVLS</sequence>
<reference evidence="2" key="1">
    <citation type="submission" date="2014-09" db="EMBL/GenBank/DDBJ databases">
        <authorList>
            <person name="Magalhaes I.L.F."/>
            <person name="Oliveira U."/>
            <person name="Santos F.R."/>
            <person name="Vidigal T.H.D.A."/>
            <person name="Brescovit A.D."/>
            <person name="Santos A.J."/>
        </authorList>
    </citation>
    <scope>NUCLEOTIDE SEQUENCE</scope>
    <source>
        <tissue evidence="2">Shoot tissue taken approximately 20 cm above the soil surface</tissue>
    </source>
</reference>
<dbReference type="EMBL" id="GBRH01216071">
    <property type="protein sequence ID" value="JAD81824.1"/>
    <property type="molecule type" value="Transcribed_RNA"/>
</dbReference>
<dbReference type="AlphaFoldDB" id="A0A0A9CZS2"/>
<proteinExistence type="predicted"/>
<evidence type="ECO:0000313" key="2">
    <source>
        <dbReference type="EMBL" id="JAD81824.1"/>
    </source>
</evidence>
<feature type="compositionally biased region" description="Basic and acidic residues" evidence="1">
    <location>
        <begin position="66"/>
        <end position="80"/>
    </location>
</feature>
<name>A0A0A9CZS2_ARUDO</name>
<evidence type="ECO:0000256" key="1">
    <source>
        <dbReference type="SAM" id="MobiDB-lite"/>
    </source>
</evidence>
<organism evidence="2">
    <name type="scientific">Arundo donax</name>
    <name type="common">Giant reed</name>
    <name type="synonym">Donax arundinaceus</name>
    <dbReference type="NCBI Taxonomy" id="35708"/>
    <lineage>
        <taxon>Eukaryota</taxon>
        <taxon>Viridiplantae</taxon>
        <taxon>Streptophyta</taxon>
        <taxon>Embryophyta</taxon>
        <taxon>Tracheophyta</taxon>
        <taxon>Spermatophyta</taxon>
        <taxon>Magnoliopsida</taxon>
        <taxon>Liliopsida</taxon>
        <taxon>Poales</taxon>
        <taxon>Poaceae</taxon>
        <taxon>PACMAD clade</taxon>
        <taxon>Arundinoideae</taxon>
        <taxon>Arundineae</taxon>
        <taxon>Arundo</taxon>
    </lineage>
</organism>
<protein>
    <submittedName>
        <fullName evidence="2">Uncharacterized protein</fullName>
    </submittedName>
</protein>
<accession>A0A0A9CZS2</accession>
<feature type="region of interest" description="Disordered" evidence="1">
    <location>
        <begin position="54"/>
        <end position="91"/>
    </location>
</feature>